<sequence>MSGGFNFQVTDGLNFAPRQIFSITARALIISLEVNRGLSIFPGSVKPLSSHDLRAVTNDVDSAGNRTKTFTVICSPRLGRLLCVNSDNSTEDVSVFTQNLVSPDVLLCSWTGLGVCAERAPRSSSSSC</sequence>
<evidence type="ECO:0000313" key="1">
    <source>
        <dbReference type="EMBL" id="CAM9631151.1"/>
    </source>
</evidence>
<reference evidence="1" key="2">
    <citation type="submission" date="2025-03" db="EMBL/GenBank/DDBJ databases">
        <authorList>
            <consortium name="ELIXIR-Norway"/>
            <consortium name="Elixir Norway"/>
        </authorList>
    </citation>
    <scope>NUCLEOTIDE SEQUENCE</scope>
</reference>
<gene>
    <name evidence="1" type="ORF">MRATA1EN22A_LOCUS5229</name>
</gene>
<name>A0AC59YEI9_RANTA</name>
<organism evidence="1 2">
    <name type="scientific">Rangifer tarandus platyrhynchus</name>
    <name type="common">Svalbard reindeer</name>
    <dbReference type="NCBI Taxonomy" id="3082113"/>
    <lineage>
        <taxon>Eukaryota</taxon>
        <taxon>Metazoa</taxon>
        <taxon>Chordata</taxon>
        <taxon>Craniata</taxon>
        <taxon>Vertebrata</taxon>
        <taxon>Euteleostomi</taxon>
        <taxon>Mammalia</taxon>
        <taxon>Eutheria</taxon>
        <taxon>Laurasiatheria</taxon>
        <taxon>Artiodactyla</taxon>
        <taxon>Ruminantia</taxon>
        <taxon>Pecora</taxon>
        <taxon>Cervidae</taxon>
        <taxon>Odocoileinae</taxon>
        <taxon>Rangifer</taxon>
    </lineage>
</organism>
<accession>A0AC59YEI9</accession>
<proteinExistence type="predicted"/>
<protein>
    <submittedName>
        <fullName evidence="1">Uncharacterized protein</fullName>
    </submittedName>
</protein>
<dbReference type="Proteomes" id="UP001162501">
    <property type="component" value="Chromosome 14"/>
</dbReference>
<reference evidence="1" key="1">
    <citation type="submission" date="2023-05" db="EMBL/GenBank/DDBJ databases">
        <authorList>
            <consortium name="ELIXIR-Norway"/>
        </authorList>
    </citation>
    <scope>NUCLEOTIDE SEQUENCE</scope>
</reference>
<evidence type="ECO:0000313" key="2">
    <source>
        <dbReference type="Proteomes" id="UP001162501"/>
    </source>
</evidence>
<dbReference type="EMBL" id="OX596098">
    <property type="protein sequence ID" value="CAM9631151.1"/>
    <property type="molecule type" value="Genomic_DNA"/>
</dbReference>